<protein>
    <submittedName>
        <fullName evidence="2">Uncharacterized protein</fullName>
    </submittedName>
</protein>
<reference evidence="2" key="1">
    <citation type="journal article" date="2013" name="Genome Res.">
        <title>A second-generation assembly of the Drosophila simulans genome provides new insights into patterns of lineage-specific divergence.</title>
        <authorList>
            <person name="Hu T.T."/>
            <person name="Eisen M.B."/>
            <person name="Thornton K.R."/>
            <person name="Andolfatto P."/>
        </authorList>
    </citation>
    <scope>NUCLEOTIDE SEQUENCE [LARGE SCALE GENOMIC DNA]</scope>
    <source>
        <strain evidence="2">W501</strain>
    </source>
</reference>
<evidence type="ECO:0000256" key="1">
    <source>
        <dbReference type="SAM" id="MobiDB-lite"/>
    </source>
</evidence>
<dbReference type="Bgee" id="FBgn0269477">
    <property type="expression patterns" value="Expressed in male reproductive system and 2 other cell types or tissues"/>
</dbReference>
<proteinExistence type="predicted"/>
<accession>A0A0J9R7W8</accession>
<gene>
    <name evidence="2" type="primary">Dsim\GD28187</name>
    <name evidence="2" type="ORF">Dsimw501_GD28187</name>
</gene>
<feature type="region of interest" description="Disordered" evidence="1">
    <location>
        <begin position="1"/>
        <end position="44"/>
    </location>
</feature>
<dbReference type="AlphaFoldDB" id="A0A0J9R7W8"/>
<dbReference type="EMBL" id="CM002911">
    <property type="protein sequence ID" value="KMY92232.1"/>
    <property type="molecule type" value="Genomic_DNA"/>
</dbReference>
<sequence length="44" mass="4821">MHSILTASNGNTPTHTQKDIQPCETGCHGSENAHRMGTRMRTGR</sequence>
<reference evidence="2" key="3">
    <citation type="submission" date="2015-04" db="EMBL/GenBank/DDBJ databases">
        <authorList>
            <consortium name="FlyBase"/>
        </authorList>
    </citation>
    <scope>NUCLEOTIDE SEQUENCE</scope>
    <source>
        <strain evidence="2">W501</strain>
    </source>
</reference>
<name>A0A0J9R7W8_DROSI</name>
<reference evidence="2" key="2">
    <citation type="submission" date="2014-06" db="EMBL/GenBank/DDBJ databases">
        <authorList>
            <person name="Hu T."/>
            <person name="Eisen M.B."/>
            <person name="Thornton K.R."/>
            <person name="Andolfatto P."/>
        </authorList>
    </citation>
    <scope>NUCLEOTIDE SEQUENCE</scope>
    <source>
        <strain evidence="2">W501</strain>
    </source>
</reference>
<evidence type="ECO:0000313" key="2">
    <source>
        <dbReference type="EMBL" id="KMY92232.1"/>
    </source>
</evidence>
<dbReference type="OrthoDB" id="7803496at2759"/>
<organism evidence="2">
    <name type="scientific">Drosophila simulans</name>
    <name type="common">Fruit fly</name>
    <dbReference type="NCBI Taxonomy" id="7240"/>
    <lineage>
        <taxon>Eukaryota</taxon>
        <taxon>Metazoa</taxon>
        <taxon>Ecdysozoa</taxon>
        <taxon>Arthropoda</taxon>
        <taxon>Hexapoda</taxon>
        <taxon>Insecta</taxon>
        <taxon>Pterygota</taxon>
        <taxon>Neoptera</taxon>
        <taxon>Endopterygota</taxon>
        <taxon>Diptera</taxon>
        <taxon>Brachycera</taxon>
        <taxon>Muscomorpha</taxon>
        <taxon>Ephydroidea</taxon>
        <taxon>Drosophilidae</taxon>
        <taxon>Drosophila</taxon>
        <taxon>Sophophora</taxon>
    </lineage>
</organism>
<dbReference type="Proteomes" id="UP000035880">
    <property type="component" value="Chromosome 2R"/>
</dbReference>
<feature type="compositionally biased region" description="Polar residues" evidence="1">
    <location>
        <begin position="1"/>
        <end position="15"/>
    </location>
</feature>
<dbReference type="KEGG" id="dsi:Dsimw501_GD28187"/>